<name>A0ABT0CTA4_9HYPH</name>
<dbReference type="Proteomes" id="UP001201844">
    <property type="component" value="Unassembled WGS sequence"/>
</dbReference>
<comment type="caution">
    <text evidence="2">The sequence shown here is derived from an EMBL/GenBank/DDBJ whole genome shotgun (WGS) entry which is preliminary data.</text>
</comment>
<evidence type="ECO:0000313" key="2">
    <source>
        <dbReference type="EMBL" id="MCJ8151826.1"/>
    </source>
</evidence>
<dbReference type="EMBL" id="JAKVIN010000011">
    <property type="protein sequence ID" value="MCJ8151826.1"/>
    <property type="molecule type" value="Genomic_DNA"/>
</dbReference>
<accession>A0ABT0CTA4</accession>
<keyword evidence="1" id="KW-0732">Signal</keyword>
<feature type="chain" id="PRO_5046427624" evidence="1">
    <location>
        <begin position="25"/>
        <end position="169"/>
    </location>
</feature>
<geneLocation type="plasmid" evidence="2">
    <name>unnamed</name>
</geneLocation>
<evidence type="ECO:0000256" key="1">
    <source>
        <dbReference type="SAM" id="SignalP"/>
    </source>
</evidence>
<keyword evidence="2" id="KW-0614">Plasmid</keyword>
<sequence>MAVKTHLSVALSLFAPYLLGTAQAQSPVAPDEVVSRFAREVKGQIASLNIYTEDFSVRLNRCQSKFGEFADDIYTVWIGWRGFDRDGTAGARLAAIRSAWSDAGWEITRSRELENGGVNLAALEPWTGNTYILDSGFDAGPDKYIVGFFNTPCFSNPAGGTSFGAWKAP</sequence>
<protein>
    <submittedName>
        <fullName evidence="2">Uncharacterized protein</fullName>
    </submittedName>
</protein>
<keyword evidence="3" id="KW-1185">Reference proteome</keyword>
<gene>
    <name evidence="2" type="ORF">MKI86_22050</name>
</gene>
<dbReference type="RefSeq" id="WP_241605368.1">
    <property type="nucleotide sequence ID" value="NZ_JAKVIN010000011.1"/>
</dbReference>
<organism evidence="2 3">
    <name type="scientific">Shinella sedimenti</name>
    <dbReference type="NCBI Taxonomy" id="2919913"/>
    <lineage>
        <taxon>Bacteria</taxon>
        <taxon>Pseudomonadati</taxon>
        <taxon>Pseudomonadota</taxon>
        <taxon>Alphaproteobacteria</taxon>
        <taxon>Hyphomicrobiales</taxon>
        <taxon>Rhizobiaceae</taxon>
        <taxon>Shinella</taxon>
    </lineage>
</organism>
<evidence type="ECO:0000313" key="3">
    <source>
        <dbReference type="Proteomes" id="UP001201844"/>
    </source>
</evidence>
<proteinExistence type="predicted"/>
<reference evidence="2 3" key="1">
    <citation type="submission" date="2022-02" db="EMBL/GenBank/DDBJ databases">
        <title>Shinella B3.7 sp. nov., isolated from Sediment (Zhairuo Island).</title>
        <authorList>
            <person name="Chen G."/>
        </authorList>
    </citation>
    <scope>NUCLEOTIDE SEQUENCE [LARGE SCALE GENOMIC DNA]</scope>
    <source>
        <strain evidence="2 3">B3.7</strain>
        <plasmid evidence="2">unnamed</plasmid>
    </source>
</reference>
<feature type="signal peptide" evidence="1">
    <location>
        <begin position="1"/>
        <end position="24"/>
    </location>
</feature>